<reference evidence="10 11" key="1">
    <citation type="submission" date="2021-10" db="EMBL/GenBank/DDBJ databases">
        <title>Anaerobic single-cell dispensing facilitates the cultivation of human gut bacteria.</title>
        <authorList>
            <person name="Afrizal A."/>
        </authorList>
    </citation>
    <scope>NUCLEOTIDE SEQUENCE [LARGE SCALE GENOMIC DNA]</scope>
    <source>
        <strain evidence="10 11">CLA-AA-H232</strain>
    </source>
</reference>
<sequence length="254" mass="28699">MIELEKELIKLKGTADGVKIYLDSECEFSKLMNSLYEKIRQFRKFFGGGRCNIYVVGRELSTSDKMRLDAVITAMLPECEINYGERKVIKAEDSFEETLELPKELLQENTEEIHNESEEVREIAEEETELEEIKEVVTTNFKSSRARFYEGVVKAGKTVFADGHLTLFGDVEEGGMITAVGNVIVIGSIKGSVEAGCMGNDNAYIFALDFKPTDVRISKTHCNFDEFDTPNTENPKKAYLINNQICVDDFLVKI</sequence>
<keyword evidence="2 6" id="KW-0132">Cell division</keyword>
<evidence type="ECO:0000256" key="1">
    <source>
        <dbReference type="ARBA" id="ARBA00006291"/>
    </source>
</evidence>
<dbReference type="InterPro" id="IPR055219">
    <property type="entry name" value="MinC_N_1"/>
</dbReference>
<dbReference type="GO" id="GO:1901891">
    <property type="term" value="P:regulation of cell septum assembly"/>
    <property type="evidence" value="ECO:0007669"/>
    <property type="project" value="InterPro"/>
</dbReference>
<keyword evidence="7" id="KW-0175">Coiled coil</keyword>
<dbReference type="Proteomes" id="UP001198242">
    <property type="component" value="Unassembled WGS sequence"/>
</dbReference>
<evidence type="ECO:0000313" key="10">
    <source>
        <dbReference type="EMBL" id="MCC2209736.1"/>
    </source>
</evidence>
<dbReference type="Pfam" id="PF03775">
    <property type="entry name" value="MinC_C"/>
    <property type="match status" value="1"/>
</dbReference>
<dbReference type="InterPro" id="IPR036145">
    <property type="entry name" value="MinC_C_sf"/>
</dbReference>
<evidence type="ECO:0000256" key="4">
    <source>
        <dbReference type="ARBA" id="ARBA00023306"/>
    </source>
</evidence>
<gene>
    <name evidence="6" type="primary">minC</name>
    <name evidence="10" type="ORF">LKE05_02865</name>
</gene>
<dbReference type="PANTHER" id="PTHR34108:SF1">
    <property type="entry name" value="SEPTUM SITE-DETERMINING PROTEIN MINC"/>
    <property type="match status" value="1"/>
</dbReference>
<evidence type="ECO:0000259" key="9">
    <source>
        <dbReference type="Pfam" id="PF22642"/>
    </source>
</evidence>
<dbReference type="GO" id="GO:0000902">
    <property type="term" value="P:cell morphogenesis"/>
    <property type="evidence" value="ECO:0007669"/>
    <property type="project" value="InterPro"/>
</dbReference>
<evidence type="ECO:0000256" key="7">
    <source>
        <dbReference type="SAM" id="Coils"/>
    </source>
</evidence>
<organism evidence="10 11">
    <name type="scientific">Hominilimicola fabiformis</name>
    <dbReference type="NCBI Taxonomy" id="2885356"/>
    <lineage>
        <taxon>Bacteria</taxon>
        <taxon>Bacillati</taxon>
        <taxon>Bacillota</taxon>
        <taxon>Clostridia</taxon>
        <taxon>Eubacteriales</taxon>
        <taxon>Oscillospiraceae</taxon>
        <taxon>Hominilimicola</taxon>
    </lineage>
</organism>
<dbReference type="Pfam" id="PF22642">
    <property type="entry name" value="MinC_N_1"/>
    <property type="match status" value="1"/>
</dbReference>
<dbReference type="AlphaFoldDB" id="A0AAE3J8U1"/>
<comment type="similarity">
    <text evidence="1 6">Belongs to the MinC family.</text>
</comment>
<comment type="function">
    <text evidence="6">Cell division inhibitor that blocks the formation of polar Z ring septums. Rapidly oscillates between the poles of the cell to destabilize FtsZ filaments that have formed before they mature into polar Z rings. Prevents FtsZ polymerization.</text>
</comment>
<evidence type="ECO:0000256" key="6">
    <source>
        <dbReference type="HAMAP-Rule" id="MF_00267"/>
    </source>
</evidence>
<dbReference type="InterPro" id="IPR013033">
    <property type="entry name" value="MinC"/>
</dbReference>
<name>A0AAE3J8U1_9FIRM</name>
<dbReference type="Gene3D" id="2.160.20.70">
    <property type="match status" value="1"/>
</dbReference>
<evidence type="ECO:0000256" key="5">
    <source>
        <dbReference type="ARBA" id="ARBA00046874"/>
    </source>
</evidence>
<feature type="coiled-coil region" evidence="7">
    <location>
        <begin position="106"/>
        <end position="136"/>
    </location>
</feature>
<keyword evidence="4 6" id="KW-0131">Cell cycle</keyword>
<comment type="subunit">
    <text evidence="5 6">Interacts with MinD and FtsZ.</text>
</comment>
<comment type="caution">
    <text evidence="10">The sequence shown here is derived from an EMBL/GenBank/DDBJ whole genome shotgun (WGS) entry which is preliminary data.</text>
</comment>
<keyword evidence="11" id="KW-1185">Reference proteome</keyword>
<evidence type="ECO:0000256" key="2">
    <source>
        <dbReference type="ARBA" id="ARBA00022618"/>
    </source>
</evidence>
<dbReference type="HAMAP" id="MF_00267">
    <property type="entry name" value="MinC"/>
    <property type="match status" value="1"/>
</dbReference>
<evidence type="ECO:0000313" key="11">
    <source>
        <dbReference type="Proteomes" id="UP001198242"/>
    </source>
</evidence>
<dbReference type="GO" id="GO:0000917">
    <property type="term" value="P:division septum assembly"/>
    <property type="evidence" value="ECO:0007669"/>
    <property type="project" value="UniProtKB-KW"/>
</dbReference>
<evidence type="ECO:0000259" key="8">
    <source>
        <dbReference type="Pfam" id="PF03775"/>
    </source>
</evidence>
<dbReference type="SUPFAM" id="SSF63848">
    <property type="entry name" value="Cell-division inhibitor MinC, C-terminal domain"/>
    <property type="match status" value="1"/>
</dbReference>
<evidence type="ECO:0000256" key="3">
    <source>
        <dbReference type="ARBA" id="ARBA00023210"/>
    </source>
</evidence>
<dbReference type="InterPro" id="IPR005526">
    <property type="entry name" value="Septum_form_inhib_MinC_C"/>
</dbReference>
<dbReference type="InterPro" id="IPR016098">
    <property type="entry name" value="CAP/MinC_C"/>
</dbReference>
<feature type="domain" description="Septum site-determining protein MinC N-terminal" evidence="9">
    <location>
        <begin position="9"/>
        <end position="73"/>
    </location>
</feature>
<accession>A0AAE3J8U1</accession>
<protein>
    <recommendedName>
        <fullName evidence="6">Probable septum site-determining protein MinC</fullName>
    </recommendedName>
</protein>
<proteinExistence type="inferred from homology"/>
<dbReference type="RefSeq" id="WP_308455869.1">
    <property type="nucleotide sequence ID" value="NZ_JAJEQM010000003.1"/>
</dbReference>
<dbReference type="Gene3D" id="3.30.160.540">
    <property type="match status" value="1"/>
</dbReference>
<dbReference type="PANTHER" id="PTHR34108">
    <property type="entry name" value="SEPTUM SITE-DETERMINING PROTEIN MINC"/>
    <property type="match status" value="1"/>
</dbReference>
<keyword evidence="3 6" id="KW-0717">Septation</keyword>
<dbReference type="EMBL" id="JAJEQM010000003">
    <property type="protein sequence ID" value="MCC2209736.1"/>
    <property type="molecule type" value="Genomic_DNA"/>
</dbReference>
<feature type="domain" description="Septum formation inhibitor MinC C-terminal" evidence="8">
    <location>
        <begin position="149"/>
        <end position="247"/>
    </location>
</feature>